<evidence type="ECO:0000256" key="3">
    <source>
        <dbReference type="ARBA" id="ARBA00023163"/>
    </source>
</evidence>
<dbReference type="RefSeq" id="WP_220210705.1">
    <property type="nucleotide sequence ID" value="NZ_BNJK01000002.1"/>
</dbReference>
<evidence type="ECO:0000313" key="5">
    <source>
        <dbReference type="EMBL" id="GHP00123.1"/>
    </source>
</evidence>
<feature type="domain" description="RNA polymerase sigma-70 region 2" evidence="4">
    <location>
        <begin position="24"/>
        <end position="82"/>
    </location>
</feature>
<dbReference type="EMBL" id="BNJK01000002">
    <property type="protein sequence ID" value="GHP00123.1"/>
    <property type="molecule type" value="Genomic_DNA"/>
</dbReference>
<keyword evidence="2" id="KW-0731">Sigma factor</keyword>
<dbReference type="AlphaFoldDB" id="A0A8J3J0J1"/>
<name>A0A8J3J0J1_9CHLR</name>
<evidence type="ECO:0000259" key="4">
    <source>
        <dbReference type="Pfam" id="PF04542"/>
    </source>
</evidence>
<gene>
    <name evidence="5" type="ORF">KSF_101700</name>
</gene>
<dbReference type="SUPFAM" id="SSF88946">
    <property type="entry name" value="Sigma2 domain of RNA polymerase sigma factors"/>
    <property type="match status" value="1"/>
</dbReference>
<dbReference type="PANTHER" id="PTHR43133">
    <property type="entry name" value="RNA POLYMERASE ECF-TYPE SIGMA FACTO"/>
    <property type="match status" value="1"/>
</dbReference>
<protein>
    <recommendedName>
        <fullName evidence="4">RNA polymerase sigma-70 region 2 domain-containing protein</fullName>
    </recommendedName>
</protein>
<keyword evidence="6" id="KW-1185">Reference proteome</keyword>
<proteinExistence type="predicted"/>
<dbReference type="PANTHER" id="PTHR43133:SF51">
    <property type="entry name" value="RNA POLYMERASE SIGMA FACTOR"/>
    <property type="match status" value="1"/>
</dbReference>
<keyword evidence="1" id="KW-0805">Transcription regulation</keyword>
<evidence type="ECO:0000313" key="6">
    <source>
        <dbReference type="Proteomes" id="UP000597444"/>
    </source>
</evidence>
<dbReference type="GO" id="GO:0016987">
    <property type="term" value="F:sigma factor activity"/>
    <property type="evidence" value="ECO:0007669"/>
    <property type="project" value="UniProtKB-KW"/>
</dbReference>
<dbReference type="InterPro" id="IPR013325">
    <property type="entry name" value="RNA_pol_sigma_r2"/>
</dbReference>
<dbReference type="Proteomes" id="UP000597444">
    <property type="component" value="Unassembled WGS sequence"/>
</dbReference>
<dbReference type="Gene3D" id="1.10.1740.10">
    <property type="match status" value="1"/>
</dbReference>
<accession>A0A8J3J0J1</accession>
<sequence>MEELSDVFLVEQSLLGHKEAFSLLIERYQVMSLYIIKRYVADEEVARELVQEALLQAYLSLQQLRDGSRFKNWFYGITLHVCQS</sequence>
<dbReference type="InterPro" id="IPR039425">
    <property type="entry name" value="RNA_pol_sigma-70-like"/>
</dbReference>
<keyword evidence="3" id="KW-0804">Transcription</keyword>
<reference evidence="5" key="1">
    <citation type="submission" date="2020-10" db="EMBL/GenBank/DDBJ databases">
        <title>Taxonomic study of unclassified bacteria belonging to the class Ktedonobacteria.</title>
        <authorList>
            <person name="Yabe S."/>
            <person name="Wang C.M."/>
            <person name="Zheng Y."/>
            <person name="Sakai Y."/>
            <person name="Cavaletti L."/>
            <person name="Monciardini P."/>
            <person name="Donadio S."/>
        </authorList>
    </citation>
    <scope>NUCLEOTIDE SEQUENCE</scope>
    <source>
        <strain evidence="5">ID150040</strain>
    </source>
</reference>
<dbReference type="InterPro" id="IPR007627">
    <property type="entry name" value="RNA_pol_sigma70_r2"/>
</dbReference>
<evidence type="ECO:0000256" key="2">
    <source>
        <dbReference type="ARBA" id="ARBA00023082"/>
    </source>
</evidence>
<evidence type="ECO:0000256" key="1">
    <source>
        <dbReference type="ARBA" id="ARBA00023015"/>
    </source>
</evidence>
<dbReference type="GO" id="GO:0006352">
    <property type="term" value="P:DNA-templated transcription initiation"/>
    <property type="evidence" value="ECO:0007669"/>
    <property type="project" value="InterPro"/>
</dbReference>
<dbReference type="Pfam" id="PF04542">
    <property type="entry name" value="Sigma70_r2"/>
    <property type="match status" value="1"/>
</dbReference>
<organism evidence="5 6">
    <name type="scientific">Reticulibacter mediterranei</name>
    <dbReference type="NCBI Taxonomy" id="2778369"/>
    <lineage>
        <taxon>Bacteria</taxon>
        <taxon>Bacillati</taxon>
        <taxon>Chloroflexota</taxon>
        <taxon>Ktedonobacteria</taxon>
        <taxon>Ktedonobacterales</taxon>
        <taxon>Reticulibacteraceae</taxon>
        <taxon>Reticulibacter</taxon>
    </lineage>
</organism>
<comment type="caution">
    <text evidence="5">The sequence shown here is derived from an EMBL/GenBank/DDBJ whole genome shotgun (WGS) entry which is preliminary data.</text>
</comment>